<keyword evidence="2" id="KW-1185">Reference proteome</keyword>
<comment type="caution">
    <text evidence="1">The sequence shown here is derived from an EMBL/GenBank/DDBJ whole genome shotgun (WGS) entry which is preliminary data.</text>
</comment>
<accession>A0ACC0KHA5</accession>
<name>A0ACC0KHA5_CHOFU</name>
<organism evidence="1 2">
    <name type="scientific">Choristoneura fumiferana</name>
    <name type="common">Spruce budworm moth</name>
    <name type="synonym">Archips fumiferana</name>
    <dbReference type="NCBI Taxonomy" id="7141"/>
    <lineage>
        <taxon>Eukaryota</taxon>
        <taxon>Metazoa</taxon>
        <taxon>Ecdysozoa</taxon>
        <taxon>Arthropoda</taxon>
        <taxon>Hexapoda</taxon>
        <taxon>Insecta</taxon>
        <taxon>Pterygota</taxon>
        <taxon>Neoptera</taxon>
        <taxon>Endopterygota</taxon>
        <taxon>Lepidoptera</taxon>
        <taxon>Glossata</taxon>
        <taxon>Ditrysia</taxon>
        <taxon>Tortricoidea</taxon>
        <taxon>Tortricidae</taxon>
        <taxon>Tortricinae</taxon>
        <taxon>Choristoneura</taxon>
    </lineage>
</organism>
<proteinExistence type="predicted"/>
<reference evidence="1 2" key="1">
    <citation type="journal article" date="2022" name="Genome Biol. Evol.">
        <title>The Spruce Budworm Genome: Reconstructing the Evolutionary History of Antifreeze Proteins.</title>
        <authorList>
            <person name="Beliveau C."/>
            <person name="Gagne P."/>
            <person name="Picq S."/>
            <person name="Vernygora O."/>
            <person name="Keeling C.I."/>
            <person name="Pinkney K."/>
            <person name="Doucet D."/>
            <person name="Wen F."/>
            <person name="Johnston J.S."/>
            <person name="Maaroufi H."/>
            <person name="Boyle B."/>
            <person name="Laroche J."/>
            <person name="Dewar K."/>
            <person name="Juretic N."/>
            <person name="Blackburn G."/>
            <person name="Nisole A."/>
            <person name="Brunet B."/>
            <person name="Brandao M."/>
            <person name="Lumley L."/>
            <person name="Duan J."/>
            <person name="Quan G."/>
            <person name="Lucarotti C.J."/>
            <person name="Roe A.D."/>
            <person name="Sperling F.A.H."/>
            <person name="Levesque R.C."/>
            <person name="Cusson M."/>
        </authorList>
    </citation>
    <scope>NUCLEOTIDE SEQUENCE [LARGE SCALE GENOMIC DNA]</scope>
    <source>
        <strain evidence="1">Glfc:IPQL:Cfum</strain>
    </source>
</reference>
<gene>
    <name evidence="1" type="ORF">MSG28_003754</name>
</gene>
<evidence type="ECO:0000313" key="1">
    <source>
        <dbReference type="EMBL" id="KAI8435451.1"/>
    </source>
</evidence>
<sequence length="333" mass="36296">MTKCGYVDDLILCWKGINLPERHTEFNGVGSQKLVSAAAVAAASAKLWGSPLSRAAAAADSARAQAPVSSLLPAACCSEVESSKCVANVTELHSLRSVQRKVHDNDLVVSKADKECVANVTELHSLRSVQRKVHDNDLVVSKADKGSSGQKLALKAIARWCCGVGIGSIPEIHSPMYTKPAILMISSSCQPKDVHCWTKASPKALHSDRSCAFRIHRDPAILTKSSLHLVGGLPTAHLPTKGQHTQRAGAGRGRARDGRSWKNTSHICWPSCWSFFFDAINCIIEGDDKEHGYSGFDELNRKTYNQIQQTVKMNPGFEGYCTLVLWSWDMENS</sequence>
<dbReference type="Proteomes" id="UP001064048">
    <property type="component" value="Chromosome 6"/>
</dbReference>
<dbReference type="EMBL" id="CM046106">
    <property type="protein sequence ID" value="KAI8435451.1"/>
    <property type="molecule type" value="Genomic_DNA"/>
</dbReference>
<evidence type="ECO:0000313" key="2">
    <source>
        <dbReference type="Proteomes" id="UP001064048"/>
    </source>
</evidence>
<protein>
    <submittedName>
        <fullName evidence="1">Uncharacterized protein</fullName>
    </submittedName>
</protein>